<evidence type="ECO:0000313" key="2">
    <source>
        <dbReference type="EMBL" id="VEL19322.1"/>
    </source>
</evidence>
<dbReference type="EMBL" id="CAAALY010041066">
    <property type="protein sequence ID" value="VEL19322.1"/>
    <property type="molecule type" value="Genomic_DNA"/>
</dbReference>
<proteinExistence type="predicted"/>
<dbReference type="PROSITE" id="PS00028">
    <property type="entry name" value="ZINC_FINGER_C2H2_1"/>
    <property type="match status" value="1"/>
</dbReference>
<accession>A0A448WSR1</accession>
<gene>
    <name evidence="2" type="ORF">PXEA_LOCUS12762</name>
</gene>
<protein>
    <recommendedName>
        <fullName evidence="1">C2H2-type domain-containing protein</fullName>
    </recommendedName>
</protein>
<evidence type="ECO:0000259" key="1">
    <source>
        <dbReference type="PROSITE" id="PS00028"/>
    </source>
</evidence>
<keyword evidence="3" id="KW-1185">Reference proteome</keyword>
<organism evidence="2 3">
    <name type="scientific">Protopolystoma xenopodis</name>
    <dbReference type="NCBI Taxonomy" id="117903"/>
    <lineage>
        <taxon>Eukaryota</taxon>
        <taxon>Metazoa</taxon>
        <taxon>Spiralia</taxon>
        <taxon>Lophotrochozoa</taxon>
        <taxon>Platyhelminthes</taxon>
        <taxon>Monogenea</taxon>
        <taxon>Polyopisthocotylea</taxon>
        <taxon>Polystomatidea</taxon>
        <taxon>Polystomatidae</taxon>
        <taxon>Protopolystoma</taxon>
    </lineage>
</organism>
<dbReference type="InterPro" id="IPR013087">
    <property type="entry name" value="Znf_C2H2_type"/>
</dbReference>
<evidence type="ECO:0000313" key="3">
    <source>
        <dbReference type="Proteomes" id="UP000784294"/>
    </source>
</evidence>
<dbReference type="AlphaFoldDB" id="A0A448WSR1"/>
<reference evidence="2" key="1">
    <citation type="submission" date="2018-11" db="EMBL/GenBank/DDBJ databases">
        <authorList>
            <consortium name="Pathogen Informatics"/>
        </authorList>
    </citation>
    <scope>NUCLEOTIDE SEQUENCE</scope>
</reference>
<comment type="caution">
    <text evidence="2">The sequence shown here is derived from an EMBL/GenBank/DDBJ whole genome shotgun (WGS) entry which is preliminary data.</text>
</comment>
<name>A0A448WSR1_9PLAT</name>
<feature type="domain" description="C2H2-type" evidence="1">
    <location>
        <begin position="580"/>
        <end position="603"/>
    </location>
</feature>
<dbReference type="Proteomes" id="UP000784294">
    <property type="component" value="Unassembled WGS sequence"/>
</dbReference>
<sequence>MVDAFFIIRPSSKPHNGFASVNGLAGPEITSVSSKQSISEICMNGLDTASPRSLTEGINGLTAVASKKPVPPVSGSRVPATPTVFSTTGLSGSNYRTPALPTILPAQVPCISAITTVDPSKTPPVSSLTSQCAIAPSPVPTCADINPTVVMPSPSTLSSIGSVQSFSSKHQTTSGSNSGFVTTIPQTGMAVASTLSSSPSCPPRIQSLLPASIHIQAPQVQPFQQSLVISQVSTLASDSSTVTAASGLSGSSVCPSNQLGVVNRATEMTGFHTLPLSTSSAVSSVPGPLFVCSSASPASSTAMVLTSSISSSAASQLGHSLLTAVTPLRPGNQLTTQQQTLLLQPGQLPTLLQVAQNPGTLVPMAMALTSALTSTPSQAPTTLSVSPQTPGHLVRPQLAPTTLLVGLSSLPTSLPSITTTNSFATGTFNTNILSTKCNNLSFNNNTIKATSSSSNATTIPTATTCGVTTLTGLIHESVDFNSQLSRHHSDLATTTTNSVITATALTSYPLQTLEEQSAPVSASVVTEAVVPITRPICTTAVRNHGGNCCASVEEDIIPISNYQMVVSASPVTPVFSKLICQWQSCGMFFGSADQLFAHVFSVHYRLIKSEPSVSHSDIMCVFIF</sequence>